<comment type="caution">
    <text evidence="4">The sequence shown here is derived from an EMBL/GenBank/DDBJ whole genome shotgun (WGS) entry which is preliminary data.</text>
</comment>
<dbReference type="GO" id="GO:0003677">
    <property type="term" value="F:DNA binding"/>
    <property type="evidence" value="ECO:0007669"/>
    <property type="project" value="UniProtKB-UniRule"/>
</dbReference>
<dbReference type="SUPFAM" id="SSF47095">
    <property type="entry name" value="HMG-box"/>
    <property type="match status" value="2"/>
</dbReference>
<keyword evidence="5" id="KW-1185">Reference proteome</keyword>
<dbReference type="GeneID" id="64859974"/>
<accession>A0A8H2VK67</accession>
<dbReference type="PANTHER" id="PTHR48112:SF22">
    <property type="entry name" value="MITOCHONDRIAL TRANSCRIPTION FACTOR A, ISOFORM B"/>
    <property type="match status" value="1"/>
</dbReference>
<evidence type="ECO:0000256" key="1">
    <source>
        <dbReference type="ARBA" id="ARBA00023125"/>
    </source>
</evidence>
<organism evidence="4 5">
    <name type="scientific">Maudiozyma barnettii</name>
    <dbReference type="NCBI Taxonomy" id="61262"/>
    <lineage>
        <taxon>Eukaryota</taxon>
        <taxon>Fungi</taxon>
        <taxon>Dikarya</taxon>
        <taxon>Ascomycota</taxon>
        <taxon>Saccharomycotina</taxon>
        <taxon>Saccharomycetes</taxon>
        <taxon>Saccharomycetales</taxon>
        <taxon>Saccharomycetaceae</taxon>
        <taxon>Maudiozyma</taxon>
    </lineage>
</organism>
<evidence type="ECO:0000313" key="4">
    <source>
        <dbReference type="EMBL" id="CAB4256876.1"/>
    </source>
</evidence>
<feature type="DNA-binding region" description="HMG box" evidence="2">
    <location>
        <begin position="126"/>
        <end position="193"/>
    </location>
</feature>
<dbReference type="PANTHER" id="PTHR48112">
    <property type="entry name" value="HIGH MOBILITY GROUP PROTEIN DSP1"/>
    <property type="match status" value="1"/>
</dbReference>
<dbReference type="InterPro" id="IPR009071">
    <property type="entry name" value="HMG_box_dom"/>
</dbReference>
<dbReference type="RefSeq" id="XP_041408720.1">
    <property type="nucleotide sequence ID" value="XM_041552786.1"/>
</dbReference>
<dbReference type="AlphaFoldDB" id="A0A8H2VK67"/>
<feature type="DNA-binding region" description="HMG box" evidence="2">
    <location>
        <begin position="53"/>
        <end position="121"/>
    </location>
</feature>
<name>A0A8H2VK67_9SACH</name>
<evidence type="ECO:0000259" key="3">
    <source>
        <dbReference type="PROSITE" id="PS50118"/>
    </source>
</evidence>
<protein>
    <submittedName>
        <fullName evidence="4">Similar to Saccharomyces cerevisiae YMR072W ABF2 Mitochondrial DNA-binding protein involved in mitochondrial DNA replication and recombination</fullName>
    </submittedName>
</protein>
<dbReference type="GO" id="GO:0005634">
    <property type="term" value="C:nucleus"/>
    <property type="evidence" value="ECO:0007669"/>
    <property type="project" value="UniProtKB-UniRule"/>
</dbReference>
<dbReference type="CDD" id="cd00084">
    <property type="entry name" value="HMG-box_SF"/>
    <property type="match status" value="1"/>
</dbReference>
<reference evidence="4 5" key="1">
    <citation type="submission" date="2020-05" db="EMBL/GenBank/DDBJ databases">
        <authorList>
            <person name="Casaregola S."/>
            <person name="Devillers H."/>
            <person name="Grondin C."/>
        </authorList>
    </citation>
    <scope>NUCLEOTIDE SEQUENCE [LARGE SCALE GENOMIC DNA]</scope>
    <source>
        <strain evidence="4 5">CLIB 1767</strain>
    </source>
</reference>
<keyword evidence="1 2" id="KW-0238">DNA-binding</keyword>
<feature type="domain" description="HMG box" evidence="3">
    <location>
        <begin position="53"/>
        <end position="121"/>
    </location>
</feature>
<dbReference type="PROSITE" id="PS50118">
    <property type="entry name" value="HMG_BOX_2"/>
    <property type="match status" value="2"/>
</dbReference>
<evidence type="ECO:0000256" key="2">
    <source>
        <dbReference type="PROSITE-ProRule" id="PRU00267"/>
    </source>
</evidence>
<dbReference type="InterPro" id="IPR036910">
    <property type="entry name" value="HMG_box_dom_sf"/>
</dbReference>
<dbReference type="EMBL" id="CAEFZW010000012">
    <property type="protein sequence ID" value="CAB4256876.1"/>
    <property type="molecule type" value="Genomic_DNA"/>
</dbReference>
<dbReference type="InterPro" id="IPR050342">
    <property type="entry name" value="HMGB"/>
</dbReference>
<keyword evidence="2" id="KW-0539">Nucleus</keyword>
<dbReference type="SMART" id="SM00398">
    <property type="entry name" value="HMG"/>
    <property type="match status" value="2"/>
</dbReference>
<dbReference type="Proteomes" id="UP000644660">
    <property type="component" value="Unassembled WGS sequence"/>
</dbReference>
<gene>
    <name evidence="4" type="ORF">KABA2_12S01210</name>
</gene>
<dbReference type="Pfam" id="PF00505">
    <property type="entry name" value="HMG_box"/>
    <property type="match status" value="2"/>
</dbReference>
<sequence length="193" mass="22104">MLSLTRLASASTSSSMLLFKQFSTGSALLSAHSIPSATKLRLLKIDELMKNKPKRPLNSYMLYCAEKRPILSKSHPDMKNPEKTKLISAQWNSLSESEKKPYKDEAARNLEAHSIVMNEFTKTLPPKKPAGPFVLFSMAIRPQLNEEYPMLDFGEKSRITAARWKALDEESKAHYGEIYSRKMKEWHDEIERV</sequence>
<evidence type="ECO:0000313" key="5">
    <source>
        <dbReference type="Proteomes" id="UP000644660"/>
    </source>
</evidence>
<feature type="domain" description="HMG box" evidence="3">
    <location>
        <begin position="126"/>
        <end position="193"/>
    </location>
</feature>
<proteinExistence type="predicted"/>
<dbReference type="Gene3D" id="1.10.30.10">
    <property type="entry name" value="High mobility group box domain"/>
    <property type="match status" value="2"/>
</dbReference>